<dbReference type="OrthoDB" id="9787650at2"/>
<feature type="region of interest" description="Disordered" evidence="1">
    <location>
        <begin position="1"/>
        <end position="35"/>
    </location>
</feature>
<comment type="caution">
    <text evidence="3">The sequence shown here is derived from an EMBL/GenBank/DDBJ whole genome shotgun (WGS) entry which is preliminary data.</text>
</comment>
<organism evidence="3 4">
    <name type="scientific">Glaciimonas soli</name>
    <dbReference type="NCBI Taxonomy" id="2590999"/>
    <lineage>
        <taxon>Bacteria</taxon>
        <taxon>Pseudomonadati</taxon>
        <taxon>Pseudomonadota</taxon>
        <taxon>Betaproteobacteria</taxon>
        <taxon>Burkholderiales</taxon>
        <taxon>Oxalobacteraceae</taxon>
        <taxon>Glaciimonas</taxon>
    </lineage>
</organism>
<evidence type="ECO:0000313" key="3">
    <source>
        <dbReference type="EMBL" id="MQQ99391.1"/>
    </source>
</evidence>
<keyword evidence="4" id="KW-1185">Reference proteome</keyword>
<dbReference type="RefSeq" id="WP_153232973.1">
    <property type="nucleotide sequence ID" value="NZ_WINI01000001.1"/>
</dbReference>
<dbReference type="AlphaFoldDB" id="A0A843YQ21"/>
<dbReference type="EMBL" id="WINI01000001">
    <property type="protein sequence ID" value="MQQ99391.1"/>
    <property type="molecule type" value="Genomic_DNA"/>
</dbReference>
<gene>
    <name evidence="3" type="ORF">GEV47_01655</name>
</gene>
<reference evidence="3 4" key="1">
    <citation type="submission" date="2019-10" db="EMBL/GenBank/DDBJ databases">
        <title>Glaciimonas soli sp. nov., a psychrophilic bacterium isolated from the forest soil of a high elevation mountain in Taiwan.</title>
        <authorList>
            <person name="Wang L.-T."/>
            <person name="Shieh W.Y."/>
        </authorList>
    </citation>
    <scope>NUCLEOTIDE SEQUENCE [LARGE SCALE GENOMIC DNA]</scope>
    <source>
        <strain evidence="3 4">GS1</strain>
    </source>
</reference>
<dbReference type="PANTHER" id="PTHR38043">
    <property type="entry name" value="PROTEIN HEMX"/>
    <property type="match status" value="1"/>
</dbReference>
<evidence type="ECO:0000256" key="2">
    <source>
        <dbReference type="SAM" id="Phobius"/>
    </source>
</evidence>
<dbReference type="Proteomes" id="UP000451565">
    <property type="component" value="Unassembled WGS sequence"/>
</dbReference>
<proteinExistence type="predicted"/>
<dbReference type="PANTHER" id="PTHR38043:SF1">
    <property type="entry name" value="PROTEIN HEMX"/>
    <property type="match status" value="1"/>
</dbReference>
<protein>
    <recommendedName>
        <fullName evidence="5">Uroporphyrin-3 C-methyltransferase</fullName>
    </recommendedName>
</protein>
<feature type="compositionally biased region" description="Low complexity" evidence="1">
    <location>
        <begin position="14"/>
        <end position="35"/>
    </location>
</feature>
<keyword evidence="2" id="KW-0472">Membrane</keyword>
<dbReference type="InterPro" id="IPR007470">
    <property type="entry name" value="HemX"/>
</dbReference>
<sequence length="419" mass="45416">MTSSQPTPTPPDAQQPTVGSTAASPSTTDSSAGSTTASKASQAVLQPYAIAENKSGKQLGLIYVLLLILACLLAATWWTTHNENIKLRTELAQRLQIGDSNINDTKVIVKSSEEATKELQAKVAVLENKQTESQSQQVALTQMYQDLSKNGDDWALSQVDDVLSTANQQLQLAGNVQGALIALENADKNLARSDKAQFVAIRAAIARDIDRLKALPTLDVTGISARLDSLISQVDTLPLLSDEKPVVTANRADMVNINKQPVHPVNPHKANNKAVKDVGVNSSDAASTNAATGTNWGGVLKDTWQSWSTEFWGQIRQLIRVRTVATPDALMLSPTQAYYVHENLKLRLLNARLGLLSHNDAAFRSDLIASQDIITNYFDTRAKQTQTAQALLKQVQGNNLSINMPTLDSLAAIRTYKNK</sequence>
<keyword evidence="2" id="KW-0812">Transmembrane</keyword>
<evidence type="ECO:0008006" key="5">
    <source>
        <dbReference type="Google" id="ProtNLM"/>
    </source>
</evidence>
<evidence type="ECO:0000313" key="4">
    <source>
        <dbReference type="Proteomes" id="UP000451565"/>
    </source>
</evidence>
<evidence type="ECO:0000256" key="1">
    <source>
        <dbReference type="SAM" id="MobiDB-lite"/>
    </source>
</evidence>
<feature type="transmembrane region" description="Helical" evidence="2">
    <location>
        <begin position="60"/>
        <end position="78"/>
    </location>
</feature>
<dbReference type="Pfam" id="PF04375">
    <property type="entry name" value="HemX"/>
    <property type="match status" value="1"/>
</dbReference>
<keyword evidence="2" id="KW-1133">Transmembrane helix</keyword>
<name>A0A843YQ21_9BURK</name>
<accession>A0A843YQ21</accession>